<comment type="caution">
    <text evidence="1">The sequence shown here is derived from an EMBL/GenBank/DDBJ whole genome shotgun (WGS) entry which is preliminary data.</text>
</comment>
<name>A0AAV1R2C3_9ROSI</name>
<dbReference type="AlphaFoldDB" id="A0AAV1R2C3"/>
<protein>
    <submittedName>
        <fullName evidence="1">Uncharacterized protein</fullName>
    </submittedName>
</protein>
<accession>A0AAV1R2C3</accession>
<sequence>MLKHHRLEAFPKPMSNHFDLQKHIELHMFEDVDLISWIARAKKIFELQNVPKDKKQLKDLILNEDKEDIGMVDFEVSDLVNPLE</sequence>
<reference evidence="1 2" key="1">
    <citation type="submission" date="2024-01" db="EMBL/GenBank/DDBJ databases">
        <authorList>
            <person name="Waweru B."/>
        </authorList>
    </citation>
    <scope>NUCLEOTIDE SEQUENCE [LARGE SCALE GENOMIC DNA]</scope>
</reference>
<organism evidence="1 2">
    <name type="scientific">Dovyalis caffra</name>
    <dbReference type="NCBI Taxonomy" id="77055"/>
    <lineage>
        <taxon>Eukaryota</taxon>
        <taxon>Viridiplantae</taxon>
        <taxon>Streptophyta</taxon>
        <taxon>Embryophyta</taxon>
        <taxon>Tracheophyta</taxon>
        <taxon>Spermatophyta</taxon>
        <taxon>Magnoliopsida</taxon>
        <taxon>eudicotyledons</taxon>
        <taxon>Gunneridae</taxon>
        <taxon>Pentapetalae</taxon>
        <taxon>rosids</taxon>
        <taxon>fabids</taxon>
        <taxon>Malpighiales</taxon>
        <taxon>Salicaceae</taxon>
        <taxon>Flacourtieae</taxon>
        <taxon>Dovyalis</taxon>
    </lineage>
</organism>
<dbReference type="EMBL" id="CAWUPB010000851">
    <property type="protein sequence ID" value="CAK7327165.1"/>
    <property type="molecule type" value="Genomic_DNA"/>
</dbReference>
<evidence type="ECO:0000313" key="2">
    <source>
        <dbReference type="Proteomes" id="UP001314170"/>
    </source>
</evidence>
<gene>
    <name evidence="1" type="ORF">DCAF_LOCUS4872</name>
</gene>
<evidence type="ECO:0000313" key="1">
    <source>
        <dbReference type="EMBL" id="CAK7327165.1"/>
    </source>
</evidence>
<dbReference type="Proteomes" id="UP001314170">
    <property type="component" value="Unassembled WGS sequence"/>
</dbReference>
<proteinExistence type="predicted"/>
<keyword evidence="2" id="KW-1185">Reference proteome</keyword>